<proteinExistence type="predicted"/>
<organism evidence="1">
    <name type="scientific">Glycine soja</name>
    <name type="common">Wild soybean</name>
    <dbReference type="NCBI Taxonomy" id="3848"/>
    <lineage>
        <taxon>Eukaryota</taxon>
        <taxon>Viridiplantae</taxon>
        <taxon>Streptophyta</taxon>
        <taxon>Embryophyta</taxon>
        <taxon>Tracheophyta</taxon>
        <taxon>Spermatophyta</taxon>
        <taxon>Magnoliopsida</taxon>
        <taxon>eudicotyledons</taxon>
        <taxon>Gunneridae</taxon>
        <taxon>Pentapetalae</taxon>
        <taxon>rosids</taxon>
        <taxon>fabids</taxon>
        <taxon>Fabales</taxon>
        <taxon>Fabaceae</taxon>
        <taxon>Papilionoideae</taxon>
        <taxon>50 kb inversion clade</taxon>
        <taxon>NPAAA clade</taxon>
        <taxon>indigoferoid/millettioid clade</taxon>
        <taxon>Phaseoleae</taxon>
        <taxon>Glycine</taxon>
        <taxon>Glycine subgen. Soja</taxon>
    </lineage>
</organism>
<dbReference type="AlphaFoldDB" id="A0A0B2Q4N2"/>
<dbReference type="Proteomes" id="UP000053555">
    <property type="component" value="Unassembled WGS sequence"/>
</dbReference>
<sequence length="54" mass="5884">MEANSATGLDTVSIPQSVNDTNIVLIPTIDNPVNLKDLRPISLCTEVCYGYLFN</sequence>
<dbReference type="EMBL" id="KN661426">
    <property type="protein sequence ID" value="KHN14998.1"/>
    <property type="molecule type" value="Genomic_DNA"/>
</dbReference>
<name>A0A0B2Q4N2_GLYSO</name>
<accession>A0A0B2Q4N2</accession>
<gene>
    <name evidence="1" type="ORF">glysoja_037125</name>
</gene>
<protein>
    <submittedName>
        <fullName evidence="1">Uncharacterized protein</fullName>
    </submittedName>
</protein>
<evidence type="ECO:0000313" key="1">
    <source>
        <dbReference type="EMBL" id="KHN14998.1"/>
    </source>
</evidence>
<reference evidence="1" key="1">
    <citation type="submission" date="2014-07" db="EMBL/GenBank/DDBJ databases">
        <title>Identification of a novel salt tolerance gene in wild soybean by whole-genome sequencing.</title>
        <authorList>
            <person name="Lam H.-M."/>
            <person name="Qi X."/>
            <person name="Li M.-W."/>
            <person name="Liu X."/>
            <person name="Xie M."/>
            <person name="Ni M."/>
            <person name="Xu X."/>
        </authorList>
    </citation>
    <scope>NUCLEOTIDE SEQUENCE [LARGE SCALE GENOMIC DNA]</scope>
    <source>
        <tissue evidence="1">Root</tissue>
    </source>
</reference>